<dbReference type="GO" id="GO:0051301">
    <property type="term" value="P:cell division"/>
    <property type="evidence" value="ECO:0007669"/>
    <property type="project" value="UniProtKB-KW"/>
</dbReference>
<dbReference type="Pfam" id="PF00589">
    <property type="entry name" value="Phage_integrase"/>
    <property type="match status" value="1"/>
</dbReference>
<reference evidence="12 13" key="1">
    <citation type="submission" date="2020-08" db="EMBL/GenBank/DDBJ databases">
        <title>Genomic Encyclopedia of Type Strains, Phase IV (KMG-IV): sequencing the most valuable type-strain genomes for metagenomic binning, comparative biology and taxonomic classification.</title>
        <authorList>
            <person name="Goeker M."/>
        </authorList>
    </citation>
    <scope>NUCLEOTIDE SEQUENCE [LARGE SCALE GENOMIC DNA]</scope>
    <source>
        <strain evidence="12 13">DSM 23562</strain>
    </source>
</reference>
<evidence type="ECO:0000256" key="6">
    <source>
        <dbReference type="ARBA" id="ARBA00023125"/>
    </source>
</evidence>
<dbReference type="GO" id="GO:0007059">
    <property type="term" value="P:chromosome segregation"/>
    <property type="evidence" value="ECO:0007669"/>
    <property type="project" value="UniProtKB-UniRule"/>
</dbReference>
<dbReference type="HAMAP" id="MF_01808">
    <property type="entry name" value="Recomb_XerC_XerD"/>
    <property type="match status" value="1"/>
</dbReference>
<comment type="caution">
    <text evidence="12">The sequence shown here is derived from an EMBL/GenBank/DDBJ whole genome shotgun (WGS) entry which is preliminary data.</text>
</comment>
<dbReference type="Pfam" id="PF02899">
    <property type="entry name" value="Phage_int_SAM_1"/>
    <property type="match status" value="1"/>
</dbReference>
<accession>A0A7W9SUE5</accession>
<feature type="active site" evidence="9">
    <location>
        <position position="224"/>
    </location>
</feature>
<evidence type="ECO:0000313" key="13">
    <source>
        <dbReference type="Proteomes" id="UP000520814"/>
    </source>
</evidence>
<feature type="active site" evidence="9">
    <location>
        <position position="221"/>
    </location>
</feature>
<gene>
    <name evidence="9" type="primary">xerC</name>
    <name evidence="12" type="ORF">HNQ39_004049</name>
</gene>
<keyword evidence="7 9" id="KW-0233">DNA recombination</keyword>
<dbReference type="PROSITE" id="PS51900">
    <property type="entry name" value="CB"/>
    <property type="match status" value="1"/>
</dbReference>
<dbReference type="InterPro" id="IPR002104">
    <property type="entry name" value="Integrase_catalytic"/>
</dbReference>
<dbReference type="InterPro" id="IPR011010">
    <property type="entry name" value="DNA_brk_join_enz"/>
</dbReference>
<evidence type="ECO:0000256" key="3">
    <source>
        <dbReference type="ARBA" id="ARBA00022618"/>
    </source>
</evidence>
<keyword evidence="2 9" id="KW-0963">Cytoplasm</keyword>
<dbReference type="GO" id="GO:0006313">
    <property type="term" value="P:DNA transposition"/>
    <property type="evidence" value="ECO:0007669"/>
    <property type="project" value="UniProtKB-UniRule"/>
</dbReference>
<dbReference type="InterPro" id="IPR013762">
    <property type="entry name" value="Integrase-like_cat_sf"/>
</dbReference>
<keyword evidence="3 9" id="KW-0132">Cell division</keyword>
<dbReference type="Proteomes" id="UP000520814">
    <property type="component" value="Unassembled WGS sequence"/>
</dbReference>
<keyword evidence="5 9" id="KW-0229">DNA integration</keyword>
<evidence type="ECO:0000256" key="1">
    <source>
        <dbReference type="ARBA" id="ARBA00004496"/>
    </source>
</evidence>
<feature type="active site" evidence="9">
    <location>
        <position position="137"/>
    </location>
</feature>
<dbReference type="PROSITE" id="PS51898">
    <property type="entry name" value="TYR_RECOMBINASE"/>
    <property type="match status" value="1"/>
</dbReference>
<comment type="function">
    <text evidence="9">Site-specific tyrosine recombinase, which acts by catalyzing the cutting and rejoining of the recombining DNA molecules. The XerC-XerD complex is essential to convert dimers of the bacterial chromosome into monomers to permit their segregation at cell division. It also contributes to the segregational stability of plasmids.</text>
</comment>
<evidence type="ECO:0000259" key="10">
    <source>
        <dbReference type="PROSITE" id="PS51898"/>
    </source>
</evidence>
<dbReference type="AlphaFoldDB" id="A0A7W9SUE5"/>
<dbReference type="InterPro" id="IPR050090">
    <property type="entry name" value="Tyrosine_recombinase_XerCD"/>
</dbReference>
<evidence type="ECO:0000259" key="11">
    <source>
        <dbReference type="PROSITE" id="PS51900"/>
    </source>
</evidence>
<feature type="active site" description="O-(3'-phospho-DNA)-tyrosine intermediate" evidence="9">
    <location>
        <position position="256"/>
    </location>
</feature>
<evidence type="ECO:0000256" key="4">
    <source>
        <dbReference type="ARBA" id="ARBA00022829"/>
    </source>
</evidence>
<feature type="active site" evidence="9">
    <location>
        <position position="247"/>
    </location>
</feature>
<dbReference type="GO" id="GO:0009037">
    <property type="term" value="F:tyrosine-based site-specific recombinase activity"/>
    <property type="evidence" value="ECO:0007669"/>
    <property type="project" value="UniProtKB-UniRule"/>
</dbReference>
<sequence>MSVESFLAYLRAERGLAENTLLAYQRDLAQWESTGLPLTSSGIEQYLAQLQRQGRAGASVARKRAALSSYCRFLAREGVLESNPVLGIDTPTRPERKLPHTLTTEQLLALLRVPDRTTPQGQRDAALLELLYAGGLRLSEAVGLCWGDVSEERGTLLVRGKGDKERQVPLAAVVFESLARLRPERAKPTDRVFGGAGRTTLWRAVKDNVMAAGLGDRPSPHWLRHSFATHLLNHGADLRVIQELLGHARIATTQIYTHVATENLRRAYRASHPRA</sequence>
<evidence type="ECO:0000313" key="12">
    <source>
        <dbReference type="EMBL" id="MBB6052228.1"/>
    </source>
</evidence>
<keyword evidence="4 9" id="KW-0159">Chromosome partition</keyword>
<evidence type="ECO:0000256" key="7">
    <source>
        <dbReference type="ARBA" id="ARBA00023172"/>
    </source>
</evidence>
<feature type="domain" description="Core-binding (CB)" evidence="11">
    <location>
        <begin position="1"/>
        <end position="75"/>
    </location>
</feature>
<evidence type="ECO:0000256" key="5">
    <source>
        <dbReference type="ARBA" id="ARBA00022908"/>
    </source>
</evidence>
<keyword evidence="13" id="KW-1185">Reference proteome</keyword>
<dbReference type="RefSeq" id="WP_221290145.1">
    <property type="nucleotide sequence ID" value="NZ_JACHGW010000004.1"/>
</dbReference>
<dbReference type="PANTHER" id="PTHR30349">
    <property type="entry name" value="PHAGE INTEGRASE-RELATED"/>
    <property type="match status" value="1"/>
</dbReference>
<evidence type="ECO:0000256" key="8">
    <source>
        <dbReference type="ARBA" id="ARBA00023306"/>
    </source>
</evidence>
<dbReference type="EMBL" id="JACHGW010000004">
    <property type="protein sequence ID" value="MBB6052228.1"/>
    <property type="molecule type" value="Genomic_DNA"/>
</dbReference>
<keyword evidence="6 9" id="KW-0238">DNA-binding</keyword>
<comment type="subcellular location">
    <subcellularLocation>
        <location evidence="1 9">Cytoplasm</location>
    </subcellularLocation>
</comment>
<dbReference type="GO" id="GO:0003677">
    <property type="term" value="F:DNA binding"/>
    <property type="evidence" value="ECO:0007669"/>
    <property type="project" value="UniProtKB-UniRule"/>
</dbReference>
<feature type="domain" description="Tyr recombinase" evidence="10">
    <location>
        <begin position="97"/>
        <end position="269"/>
    </location>
</feature>
<proteinExistence type="inferred from homology"/>
<organism evidence="12 13">
    <name type="scientific">Armatimonas rosea</name>
    <dbReference type="NCBI Taxonomy" id="685828"/>
    <lineage>
        <taxon>Bacteria</taxon>
        <taxon>Bacillati</taxon>
        <taxon>Armatimonadota</taxon>
        <taxon>Armatimonadia</taxon>
        <taxon>Armatimonadales</taxon>
        <taxon>Armatimonadaceae</taxon>
        <taxon>Armatimonas</taxon>
    </lineage>
</organism>
<keyword evidence="8 9" id="KW-0131">Cell cycle</keyword>
<dbReference type="InterPro" id="IPR023009">
    <property type="entry name" value="Tyrosine_recombinase_XerC/XerD"/>
</dbReference>
<dbReference type="Gene3D" id="1.10.443.10">
    <property type="entry name" value="Intergrase catalytic core"/>
    <property type="match status" value="1"/>
</dbReference>
<dbReference type="SUPFAM" id="SSF56349">
    <property type="entry name" value="DNA breaking-rejoining enzymes"/>
    <property type="match status" value="1"/>
</dbReference>
<dbReference type="GO" id="GO:0005737">
    <property type="term" value="C:cytoplasm"/>
    <property type="evidence" value="ECO:0007669"/>
    <property type="project" value="UniProtKB-SubCell"/>
</dbReference>
<feature type="active site" evidence="9">
    <location>
        <position position="161"/>
    </location>
</feature>
<dbReference type="InterPro" id="IPR010998">
    <property type="entry name" value="Integrase_recombinase_N"/>
</dbReference>
<comment type="similarity">
    <text evidence="9">Belongs to the 'phage' integrase family. XerC subfamily.</text>
</comment>
<dbReference type="InterPro" id="IPR044068">
    <property type="entry name" value="CB"/>
</dbReference>
<dbReference type="InterPro" id="IPR004107">
    <property type="entry name" value="Integrase_SAM-like_N"/>
</dbReference>
<protein>
    <recommendedName>
        <fullName evidence="9">Tyrosine recombinase XerC</fullName>
    </recommendedName>
</protein>
<dbReference type="Gene3D" id="1.10.150.130">
    <property type="match status" value="1"/>
</dbReference>
<evidence type="ECO:0000256" key="9">
    <source>
        <dbReference type="HAMAP-Rule" id="MF_01808"/>
    </source>
</evidence>
<dbReference type="PANTHER" id="PTHR30349:SF81">
    <property type="entry name" value="TYROSINE RECOMBINASE XERC"/>
    <property type="match status" value="1"/>
</dbReference>
<comment type="subunit">
    <text evidence="9">Forms a cyclic heterotetrameric complex composed of two molecules of XerC and two molecules of XerD.</text>
</comment>
<name>A0A7W9SUE5_ARMRO</name>
<evidence type="ECO:0000256" key="2">
    <source>
        <dbReference type="ARBA" id="ARBA00022490"/>
    </source>
</evidence>